<dbReference type="Pfam" id="PF00483">
    <property type="entry name" value="NTP_transferase"/>
    <property type="match status" value="1"/>
</dbReference>
<accession>A0A0F9KY32</accession>
<sequence length="365" mass="41412">MKIIGPIAGIGSRLRPFTLSKPKTFLTIAGKTVLDHILLKFTHTFDSNTELILIVGYKKRQIMEYIKKHYKDKFKLTFIEQNPRGYKEGIPFYWGLGEAVYLAHTRFKKIKSGSFEEDKRDGSLIFLGDMIPLDEYSYLMYKYWESDVDGIITVMKVPKEEAKSYGVVTVDKNNLIKDLIEKPKEFVSDLAIAGIYSFSNTATLALFKSLKKDLDQRKEESKEIYMTGALQDIVNQGFKLAAVELKQGILDFGRPSELLNGNKYLLEQNSIRAEDFQELNIAVEKSFLKNPIFIGKNTKIINSVIGPYISIGDNSYIENCILKNCVIEKSVQLKNIISENSIIGSNVKVANLVKNNLIIGDKSIF</sequence>
<evidence type="ECO:0000259" key="1">
    <source>
        <dbReference type="Pfam" id="PF00483"/>
    </source>
</evidence>
<feature type="domain" description="Nucleotidyl transferase" evidence="1">
    <location>
        <begin position="8"/>
        <end position="266"/>
    </location>
</feature>
<dbReference type="CDD" id="cd04181">
    <property type="entry name" value="NTP_transferase"/>
    <property type="match status" value="1"/>
</dbReference>
<proteinExistence type="predicted"/>
<dbReference type="Gene3D" id="2.160.10.10">
    <property type="entry name" value="Hexapeptide repeat proteins"/>
    <property type="match status" value="1"/>
</dbReference>
<dbReference type="InterPro" id="IPR050486">
    <property type="entry name" value="Mannose-1P_guanyltransferase"/>
</dbReference>
<dbReference type="SUPFAM" id="SSF53448">
    <property type="entry name" value="Nucleotide-diphospho-sugar transferases"/>
    <property type="match status" value="1"/>
</dbReference>
<protein>
    <recommendedName>
        <fullName evidence="1">Nucleotidyl transferase domain-containing protein</fullName>
    </recommendedName>
</protein>
<organism evidence="2">
    <name type="scientific">marine sediment metagenome</name>
    <dbReference type="NCBI Taxonomy" id="412755"/>
    <lineage>
        <taxon>unclassified sequences</taxon>
        <taxon>metagenomes</taxon>
        <taxon>ecological metagenomes</taxon>
    </lineage>
</organism>
<reference evidence="2" key="1">
    <citation type="journal article" date="2015" name="Nature">
        <title>Complex archaea that bridge the gap between prokaryotes and eukaryotes.</title>
        <authorList>
            <person name="Spang A."/>
            <person name="Saw J.H."/>
            <person name="Jorgensen S.L."/>
            <person name="Zaremba-Niedzwiedzka K."/>
            <person name="Martijn J."/>
            <person name="Lind A.E."/>
            <person name="van Eijk R."/>
            <person name="Schleper C."/>
            <person name="Guy L."/>
            <person name="Ettema T.J."/>
        </authorList>
    </citation>
    <scope>NUCLEOTIDE SEQUENCE</scope>
</reference>
<dbReference type="PANTHER" id="PTHR22572">
    <property type="entry name" value="SUGAR-1-PHOSPHATE GUANYL TRANSFERASE"/>
    <property type="match status" value="1"/>
</dbReference>
<dbReference type="InterPro" id="IPR005835">
    <property type="entry name" value="NTP_transferase_dom"/>
</dbReference>
<comment type="caution">
    <text evidence="2">The sequence shown here is derived from an EMBL/GenBank/DDBJ whole genome shotgun (WGS) entry which is preliminary data.</text>
</comment>
<dbReference type="EMBL" id="LAZR01008295">
    <property type="protein sequence ID" value="KKM79731.1"/>
    <property type="molecule type" value="Genomic_DNA"/>
</dbReference>
<dbReference type="InterPro" id="IPR029044">
    <property type="entry name" value="Nucleotide-diphossugar_trans"/>
</dbReference>
<dbReference type="Gene3D" id="3.90.550.10">
    <property type="entry name" value="Spore Coat Polysaccharide Biosynthesis Protein SpsA, Chain A"/>
    <property type="match status" value="1"/>
</dbReference>
<dbReference type="AlphaFoldDB" id="A0A0F9KY32"/>
<evidence type="ECO:0000313" key="2">
    <source>
        <dbReference type="EMBL" id="KKM79731.1"/>
    </source>
</evidence>
<name>A0A0F9KY32_9ZZZZ</name>
<gene>
    <name evidence="2" type="ORF">LCGC14_1347010</name>
</gene>